<dbReference type="Proteomes" id="UP000230066">
    <property type="component" value="Unassembled WGS sequence"/>
</dbReference>
<organism evidence="7 8">
    <name type="scientific">Fasciola hepatica</name>
    <name type="common">Liver fluke</name>
    <dbReference type="NCBI Taxonomy" id="6192"/>
    <lineage>
        <taxon>Eukaryota</taxon>
        <taxon>Metazoa</taxon>
        <taxon>Spiralia</taxon>
        <taxon>Lophotrochozoa</taxon>
        <taxon>Platyhelminthes</taxon>
        <taxon>Trematoda</taxon>
        <taxon>Digenea</taxon>
        <taxon>Plagiorchiida</taxon>
        <taxon>Echinostomata</taxon>
        <taxon>Echinostomatoidea</taxon>
        <taxon>Fasciolidae</taxon>
        <taxon>Fasciola</taxon>
    </lineage>
</organism>
<dbReference type="GO" id="GO:0000463">
    <property type="term" value="P:maturation of LSU-rRNA from tricistronic rRNA transcript (SSU-rRNA, 5.8S rRNA, LSU-rRNA)"/>
    <property type="evidence" value="ECO:0007669"/>
    <property type="project" value="TreeGrafter"/>
</dbReference>
<dbReference type="PANTHER" id="PTHR12728">
    <property type="entry name" value="BRIX DOMAIN CONTAINING PROTEIN"/>
    <property type="match status" value="1"/>
</dbReference>
<dbReference type="PANTHER" id="PTHR12728:SF0">
    <property type="entry name" value="RIBOSOME PRODUCTION FACTOR 2 HOMOLOG"/>
    <property type="match status" value="1"/>
</dbReference>
<dbReference type="InterPro" id="IPR039770">
    <property type="entry name" value="Rpf2"/>
</dbReference>
<proteinExistence type="inferred from homology"/>
<keyword evidence="4 6" id="KW-0539">Nucleus</keyword>
<dbReference type="GO" id="GO:0019843">
    <property type="term" value="F:rRNA binding"/>
    <property type="evidence" value="ECO:0007669"/>
    <property type="project" value="UniProtKB-UniRule"/>
</dbReference>
<dbReference type="PROSITE" id="PS50833">
    <property type="entry name" value="BRIX"/>
    <property type="match status" value="1"/>
</dbReference>
<evidence type="ECO:0000256" key="4">
    <source>
        <dbReference type="ARBA" id="ARBA00023242"/>
    </source>
</evidence>
<comment type="similarity">
    <text evidence="2 6">Belongs to the RPF2 family.</text>
</comment>
<comment type="subcellular location">
    <subcellularLocation>
        <location evidence="1 6">Nucleus</location>
        <location evidence="1 6">Nucleolus</location>
    </subcellularLocation>
</comment>
<accession>A0A2H1BRN6</accession>
<protein>
    <recommendedName>
        <fullName evidence="3 6">Ribosome production factor 2 homolog</fullName>
    </recommendedName>
    <alternativeName>
        <fullName evidence="5 6">Ribosome biogenesis protein RPF2 homolog</fullName>
    </alternativeName>
</protein>
<evidence type="ECO:0000313" key="7">
    <source>
        <dbReference type="EMBL" id="THD18160.1"/>
    </source>
</evidence>
<keyword evidence="8" id="KW-1185">Reference proteome</keyword>
<gene>
    <name evidence="7" type="ORF">D915_010824</name>
</gene>
<evidence type="ECO:0000313" key="8">
    <source>
        <dbReference type="Proteomes" id="UP000230066"/>
    </source>
</evidence>
<dbReference type="AlphaFoldDB" id="A0A2H1BRN6"/>
<evidence type="ECO:0000256" key="2">
    <source>
        <dbReference type="ARBA" id="ARBA00010782"/>
    </source>
</evidence>
<dbReference type="SMART" id="SM00879">
    <property type="entry name" value="Brix"/>
    <property type="match status" value="1"/>
</dbReference>
<evidence type="ECO:0000256" key="3">
    <source>
        <dbReference type="ARBA" id="ARBA00020387"/>
    </source>
</evidence>
<dbReference type="EMBL" id="JXXN02015907">
    <property type="protein sequence ID" value="THD18160.1"/>
    <property type="molecule type" value="Genomic_DNA"/>
</dbReference>
<evidence type="ECO:0000256" key="6">
    <source>
        <dbReference type="RuleBase" id="RU367086"/>
    </source>
</evidence>
<comment type="caution">
    <text evidence="7">The sequence shown here is derived from an EMBL/GenBank/DDBJ whole genome shotgun (WGS) entry which is preliminary data.</text>
</comment>
<dbReference type="InterPro" id="IPR007109">
    <property type="entry name" value="Brix"/>
</dbReference>
<evidence type="ECO:0000256" key="1">
    <source>
        <dbReference type="ARBA" id="ARBA00004604"/>
    </source>
</evidence>
<name>A0A2H1BRN6_FASHE</name>
<dbReference type="GO" id="GO:0000027">
    <property type="term" value="P:ribosomal large subunit assembly"/>
    <property type="evidence" value="ECO:0007669"/>
    <property type="project" value="InterPro"/>
</dbReference>
<dbReference type="Pfam" id="PF04427">
    <property type="entry name" value="Brix"/>
    <property type="match status" value="1"/>
</dbReference>
<sequence>MTTADIVKPKTHKGKKALEARAPKIVENDKRTLVLKGGHTSEAVNSFLNDLCALKTPLVCRLKWRNPVLPFEDISFVEKMCQKYDCSMFVIGLHSKKRPNNIVIGRLYDGELLDMFELGMQSYEALLSTKISPGISGAKPMLLFSGENFEQDQSHKVLKSLLVDLFKGPVIEKIRSVGLEHQIHFSMLSDKTLSMRVRHIHLKPVSKSSNANSDLEVDKPIRTPWGALIQLELEDSGPLVEFELRRIKLPSEVSGFLELSYANVRTIRLAITP</sequence>
<dbReference type="GO" id="GO:0005730">
    <property type="term" value="C:nucleolus"/>
    <property type="evidence" value="ECO:0007669"/>
    <property type="project" value="UniProtKB-SubCell"/>
</dbReference>
<reference evidence="7" key="1">
    <citation type="submission" date="2019-03" db="EMBL/GenBank/DDBJ databases">
        <title>Improved annotation for the trematode Fasciola hepatica.</title>
        <authorList>
            <person name="Choi Y.-J."/>
            <person name="Martin J."/>
            <person name="Mitreva M."/>
        </authorList>
    </citation>
    <scope>NUCLEOTIDE SEQUENCE [LARGE SCALE GENOMIC DNA]</scope>
</reference>
<evidence type="ECO:0000256" key="5">
    <source>
        <dbReference type="ARBA" id="ARBA00030889"/>
    </source>
</evidence>